<keyword evidence="1" id="KW-0805">Transcription regulation</keyword>
<dbReference type="GO" id="GO:0043565">
    <property type="term" value="F:sequence-specific DNA binding"/>
    <property type="evidence" value="ECO:0007669"/>
    <property type="project" value="InterPro"/>
</dbReference>
<feature type="domain" description="HTH araC/xylS-type" evidence="4">
    <location>
        <begin position="175"/>
        <end position="273"/>
    </location>
</feature>
<evidence type="ECO:0000313" key="5">
    <source>
        <dbReference type="EMBL" id="RKN85578.1"/>
    </source>
</evidence>
<keyword evidence="3" id="KW-0804">Transcription</keyword>
<dbReference type="InterPro" id="IPR018062">
    <property type="entry name" value="HTH_AraC-typ_CS"/>
</dbReference>
<dbReference type="InterPro" id="IPR003313">
    <property type="entry name" value="AraC-bd"/>
</dbReference>
<evidence type="ECO:0000259" key="4">
    <source>
        <dbReference type="PROSITE" id="PS01124"/>
    </source>
</evidence>
<dbReference type="PANTHER" id="PTHR43280:SF2">
    <property type="entry name" value="HTH-TYPE TRANSCRIPTIONAL REGULATOR EXSA"/>
    <property type="match status" value="1"/>
</dbReference>
<accession>A0A3B0CLE8</accession>
<dbReference type="EMBL" id="RBAH01000004">
    <property type="protein sequence ID" value="RKN85578.1"/>
    <property type="molecule type" value="Genomic_DNA"/>
</dbReference>
<comment type="caution">
    <text evidence="5">The sequence shown here is derived from an EMBL/GenBank/DDBJ whole genome shotgun (WGS) entry which is preliminary data.</text>
</comment>
<dbReference type="InterPro" id="IPR009057">
    <property type="entry name" value="Homeodomain-like_sf"/>
</dbReference>
<proteinExistence type="predicted"/>
<name>A0A3B0CLE8_9BACL</name>
<dbReference type="Gene3D" id="2.60.120.10">
    <property type="entry name" value="Jelly Rolls"/>
    <property type="match status" value="1"/>
</dbReference>
<dbReference type="InterPro" id="IPR018060">
    <property type="entry name" value="HTH_AraC"/>
</dbReference>
<dbReference type="PRINTS" id="PR00032">
    <property type="entry name" value="HTHARAC"/>
</dbReference>
<dbReference type="GO" id="GO:0003700">
    <property type="term" value="F:DNA-binding transcription factor activity"/>
    <property type="evidence" value="ECO:0007669"/>
    <property type="project" value="InterPro"/>
</dbReference>
<dbReference type="Proteomes" id="UP000282311">
    <property type="component" value="Unassembled WGS sequence"/>
</dbReference>
<dbReference type="PROSITE" id="PS01124">
    <property type="entry name" value="HTH_ARAC_FAMILY_2"/>
    <property type="match status" value="1"/>
</dbReference>
<protein>
    <submittedName>
        <fullName evidence="5">AraC family transcriptional regulator</fullName>
    </submittedName>
</protein>
<dbReference type="SUPFAM" id="SSF51215">
    <property type="entry name" value="Regulatory protein AraC"/>
    <property type="match status" value="1"/>
</dbReference>
<evidence type="ECO:0000256" key="2">
    <source>
        <dbReference type="ARBA" id="ARBA00023125"/>
    </source>
</evidence>
<dbReference type="InterPro" id="IPR020449">
    <property type="entry name" value="Tscrpt_reg_AraC-type_HTH"/>
</dbReference>
<dbReference type="PANTHER" id="PTHR43280">
    <property type="entry name" value="ARAC-FAMILY TRANSCRIPTIONAL REGULATOR"/>
    <property type="match status" value="1"/>
</dbReference>
<dbReference type="InterPro" id="IPR014710">
    <property type="entry name" value="RmlC-like_jellyroll"/>
</dbReference>
<dbReference type="SMART" id="SM00342">
    <property type="entry name" value="HTH_ARAC"/>
    <property type="match status" value="1"/>
</dbReference>
<dbReference type="SUPFAM" id="SSF46689">
    <property type="entry name" value="Homeodomain-like"/>
    <property type="match status" value="2"/>
</dbReference>
<dbReference type="Pfam" id="PF02311">
    <property type="entry name" value="AraC_binding"/>
    <property type="match status" value="1"/>
</dbReference>
<dbReference type="Gene3D" id="1.10.10.60">
    <property type="entry name" value="Homeodomain-like"/>
    <property type="match status" value="2"/>
</dbReference>
<organism evidence="5 6">
    <name type="scientific">Paenibacillus ginsengarvi</name>
    <dbReference type="NCBI Taxonomy" id="400777"/>
    <lineage>
        <taxon>Bacteria</taxon>
        <taxon>Bacillati</taxon>
        <taxon>Bacillota</taxon>
        <taxon>Bacilli</taxon>
        <taxon>Bacillales</taxon>
        <taxon>Paenibacillaceae</taxon>
        <taxon>Paenibacillus</taxon>
    </lineage>
</organism>
<dbReference type="AlphaFoldDB" id="A0A3B0CLE8"/>
<dbReference type="Pfam" id="PF12833">
    <property type="entry name" value="HTH_18"/>
    <property type="match status" value="1"/>
</dbReference>
<sequence>MSAESFLWDVDVNVYWAGLQYLPDTWSFRDKKNPHIRLWVVQKGEVAANIQGKPYTVKKGEAVLFPAAESVHFRSVASGELHLLSVLFTLQSRTGYRYRSLPGVPTMLSNLDMRFMETHMMEVVEEIEQRRIGYKMGANSILQSLLVHILRAGNYKEPQQADAWIDVDHKAYLLGLAVKMLQDNPARFPTVKQLADMVSVSEVHLRRLFHKYYRMSPSRFVRHLKVQESKHMLRDTSVSISEIAYSLGFESPNYFSKVFQQENGCSPSDFRQLLRNRD</sequence>
<reference evidence="5 6" key="1">
    <citation type="journal article" date="2007" name="Int. J. Syst. Evol. Microbiol.">
        <title>Paenibacillus ginsengarvi sp. nov., isolated from soil from ginseng cultivation.</title>
        <authorList>
            <person name="Yoon M.H."/>
            <person name="Ten L.N."/>
            <person name="Im W.T."/>
        </authorList>
    </citation>
    <scope>NUCLEOTIDE SEQUENCE [LARGE SCALE GENOMIC DNA]</scope>
    <source>
        <strain evidence="5 6">KCTC 13059</strain>
    </source>
</reference>
<keyword evidence="2" id="KW-0238">DNA-binding</keyword>
<keyword evidence="6" id="KW-1185">Reference proteome</keyword>
<evidence type="ECO:0000256" key="1">
    <source>
        <dbReference type="ARBA" id="ARBA00023015"/>
    </source>
</evidence>
<evidence type="ECO:0000256" key="3">
    <source>
        <dbReference type="ARBA" id="ARBA00023163"/>
    </source>
</evidence>
<evidence type="ECO:0000313" key="6">
    <source>
        <dbReference type="Proteomes" id="UP000282311"/>
    </source>
</evidence>
<dbReference type="RefSeq" id="WP_120746600.1">
    <property type="nucleotide sequence ID" value="NZ_RBAH01000004.1"/>
</dbReference>
<dbReference type="InterPro" id="IPR037923">
    <property type="entry name" value="HTH-like"/>
</dbReference>
<gene>
    <name evidence="5" type="ORF">D7M11_07790</name>
</gene>
<dbReference type="OrthoDB" id="9791615at2"/>
<dbReference type="PROSITE" id="PS00041">
    <property type="entry name" value="HTH_ARAC_FAMILY_1"/>
    <property type="match status" value="1"/>
</dbReference>